<feature type="domain" description="Siroheme decarboxylase AsnC-like ligand binding" evidence="6">
    <location>
        <begin position="232"/>
        <end position="319"/>
    </location>
</feature>
<dbReference type="Proteomes" id="UP000199144">
    <property type="component" value="Unassembled WGS sequence"/>
</dbReference>
<dbReference type="PANTHER" id="PTHR43413">
    <property type="entry name" value="TRANSCRIPTIONAL REGULATOR, ASNC FAMILY"/>
    <property type="match status" value="1"/>
</dbReference>
<dbReference type="InterPro" id="IPR053953">
    <property type="entry name" value="NirdL-like_HTH"/>
</dbReference>
<dbReference type="Pfam" id="PF22451">
    <property type="entry name" value="NirdL-like_HTH"/>
    <property type="match status" value="2"/>
</dbReference>
<evidence type="ECO:0000256" key="2">
    <source>
        <dbReference type="ARBA" id="ARBA00023444"/>
    </source>
</evidence>
<comment type="catalytic activity">
    <reaction evidence="5">
        <text>siroheme + 2 H(+) = 12,18-didecarboxysiroheme + 2 CO2</text>
        <dbReference type="Rhea" id="RHEA:19093"/>
        <dbReference type="ChEBI" id="CHEBI:15378"/>
        <dbReference type="ChEBI" id="CHEBI:16526"/>
        <dbReference type="ChEBI" id="CHEBI:60052"/>
        <dbReference type="ChEBI" id="CHEBI:140497"/>
        <dbReference type="EC" id="4.1.1.111"/>
    </reaction>
</comment>
<gene>
    <name evidence="8" type="ORF">SAMN04488042_1011437</name>
</gene>
<evidence type="ECO:0000256" key="4">
    <source>
        <dbReference type="ARBA" id="ARBA00023471"/>
    </source>
</evidence>
<sequence length="333" mass="36387">MKIVADPIDRLLLDDFQRNFPITARPFAELAKALEITEDDVLDRLSKMQNSGRITRVGATCAPNTVSASTLAAVAAPDERIEEVAAIIGQEPGVNHSYEREDEWNLWFVATGPDRAHVDASLARIEERTGLRVLALRLVRPFNVDLGFRLNGGEGTRGAPPAAKQADCSALRPGDQDILQLLTKGMPIVAQPYAALAETLNRSEASVLERVDRLVDSGIIARLGVIVRHRALGWRSNAMVVWDLSPDQITVAGPKLAAQPGITLCYERTPVEGVWPYRLYSMIHARSRGEALEALENAAKLPELQGVRHQALFSTRCFKQTGAMITAPKESAA</sequence>
<dbReference type="EMBL" id="FOTQ01000001">
    <property type="protein sequence ID" value="SFL76906.1"/>
    <property type="molecule type" value="Genomic_DNA"/>
</dbReference>
<dbReference type="Gene3D" id="1.10.10.10">
    <property type="entry name" value="Winged helix-like DNA-binding domain superfamily/Winged helix DNA-binding domain"/>
    <property type="match status" value="1"/>
</dbReference>
<dbReference type="PANTHER" id="PTHR43413:SF1">
    <property type="entry name" value="SIROHEME DECARBOXYLASE NIRL SUBUNIT"/>
    <property type="match status" value="1"/>
</dbReference>
<evidence type="ECO:0000259" key="6">
    <source>
        <dbReference type="Pfam" id="PF17805"/>
    </source>
</evidence>
<feature type="domain" description="Siroheme decarboxylase NirL-like HTH" evidence="7">
    <location>
        <begin position="175"/>
        <end position="220"/>
    </location>
</feature>
<dbReference type="GO" id="GO:0016829">
    <property type="term" value="F:lyase activity"/>
    <property type="evidence" value="ECO:0007669"/>
    <property type="project" value="UniProtKB-KW"/>
</dbReference>
<comment type="pathway">
    <text evidence="2">Porphyrin-containing compound metabolism.</text>
</comment>
<reference evidence="8 9" key="1">
    <citation type="submission" date="2016-10" db="EMBL/GenBank/DDBJ databases">
        <authorList>
            <person name="de Groot N.N."/>
        </authorList>
    </citation>
    <scope>NUCLEOTIDE SEQUENCE [LARGE SCALE GENOMIC DNA]</scope>
    <source>
        <strain evidence="8 9">DSM 15283</strain>
    </source>
</reference>
<name>A0A1I4KEM5_9RHOB</name>
<protein>
    <recommendedName>
        <fullName evidence="4">siroheme decarboxylase</fullName>
        <ecNumber evidence="4">4.1.1.111</ecNumber>
    </recommendedName>
</protein>
<comment type="similarity">
    <text evidence="3">Belongs to the Ahb/Nir family.</text>
</comment>
<dbReference type="STRING" id="254406.SAMN04488042_1011437"/>
<evidence type="ECO:0000259" key="7">
    <source>
        <dbReference type="Pfam" id="PF22451"/>
    </source>
</evidence>
<evidence type="ECO:0000256" key="5">
    <source>
        <dbReference type="ARBA" id="ARBA00048470"/>
    </source>
</evidence>
<dbReference type="SMART" id="SM00344">
    <property type="entry name" value="HTH_ASNC"/>
    <property type="match status" value="1"/>
</dbReference>
<dbReference type="RefSeq" id="WP_093092179.1">
    <property type="nucleotide sequence ID" value="NZ_FOTQ01000001.1"/>
</dbReference>
<dbReference type="InterPro" id="IPR036388">
    <property type="entry name" value="WH-like_DNA-bd_sf"/>
</dbReference>
<proteinExistence type="inferred from homology"/>
<dbReference type="InterPro" id="IPR040523">
    <property type="entry name" value="AsnC_trans_reg2"/>
</dbReference>
<dbReference type="OrthoDB" id="9806536at2"/>
<dbReference type="Gene3D" id="3.30.70.3460">
    <property type="match status" value="2"/>
</dbReference>
<accession>A0A1I4KEM5</accession>
<evidence type="ECO:0000256" key="1">
    <source>
        <dbReference type="ARBA" id="ARBA00023239"/>
    </source>
</evidence>
<dbReference type="Pfam" id="PF17805">
    <property type="entry name" value="AsnC_trans_reg2"/>
    <property type="match status" value="2"/>
</dbReference>
<evidence type="ECO:0000313" key="8">
    <source>
        <dbReference type="EMBL" id="SFL76906.1"/>
    </source>
</evidence>
<dbReference type="SUPFAM" id="SSF46785">
    <property type="entry name" value="Winged helix' DNA-binding domain"/>
    <property type="match status" value="1"/>
</dbReference>
<dbReference type="EC" id="4.1.1.111" evidence="4"/>
<dbReference type="InterPro" id="IPR019888">
    <property type="entry name" value="Tscrpt_reg_AsnC-like"/>
</dbReference>
<dbReference type="InterPro" id="IPR050684">
    <property type="entry name" value="HTH-Siroheme_Decarb"/>
</dbReference>
<feature type="domain" description="Siroheme decarboxylase NirL-like HTH" evidence="7">
    <location>
        <begin position="9"/>
        <end position="54"/>
    </location>
</feature>
<evidence type="ECO:0000256" key="3">
    <source>
        <dbReference type="ARBA" id="ARBA00023457"/>
    </source>
</evidence>
<dbReference type="AlphaFoldDB" id="A0A1I4KEM5"/>
<keyword evidence="9" id="KW-1185">Reference proteome</keyword>
<organism evidence="8 9">
    <name type="scientific">Shimia aestuarii</name>
    <dbReference type="NCBI Taxonomy" id="254406"/>
    <lineage>
        <taxon>Bacteria</taxon>
        <taxon>Pseudomonadati</taxon>
        <taxon>Pseudomonadota</taxon>
        <taxon>Alphaproteobacteria</taxon>
        <taxon>Rhodobacterales</taxon>
        <taxon>Roseobacteraceae</taxon>
    </lineage>
</organism>
<evidence type="ECO:0000313" key="9">
    <source>
        <dbReference type="Proteomes" id="UP000199144"/>
    </source>
</evidence>
<dbReference type="InterPro" id="IPR036390">
    <property type="entry name" value="WH_DNA-bd_sf"/>
</dbReference>
<feature type="domain" description="Siroheme decarboxylase AsnC-like ligand binding" evidence="6">
    <location>
        <begin position="67"/>
        <end position="139"/>
    </location>
</feature>
<keyword evidence="1" id="KW-0456">Lyase</keyword>